<dbReference type="InterPro" id="IPR036220">
    <property type="entry name" value="UDP-Glc/GDP-Man_DH_C_sf"/>
</dbReference>
<sequence length="428" mass="48227">MSLKRKIAVIGLGYVGLTLAVALGRISRVIAYDSNLSRVLELQKGHDRNLEVEDDALVVSDLLLTSEPKELENGDFYIIAVPTPLNKNRQVDFSMLFDATKLVGKCLKKGDIVVYESSVYPGATEEQCIPLLEKSSKLVCGEGFSVGYSPERINPSDQEHVLQNIVKIVSATDRDTLNIISEVYNSIISAGVFPVSSIRVAEAAKVIENAQRDINIGFINDIAVMLHHLGIDTAEVIQAMKTKWNYIPFQPGLVGGHCIGINSYYLMYKAEEIGYYSNLIMAGRQINESIAKFIAEQTIKQLIRQGSAVKRARIAILGLTYKENCSDLRDTRVIDIIRELQSYDTELFIHDPIADAVAAKKHYGIELQSWENLNDLDAMIFTVSHQYYLTMDRHEIKNKLNWRGLIMDVKEIFNYEEFKDTGILLWRL</sequence>
<reference evidence="5 6" key="1">
    <citation type="submission" date="2018-02" db="EMBL/GenBank/DDBJ databases">
        <title>Draft genome sequences of four Legionella pneumophila clinical strains isolated in Ontario.</title>
        <authorList>
            <person name="Fortuna A."/>
            <person name="Ramnarine R."/>
            <person name="Li A."/>
            <person name="Frantz C."/>
            <person name="Mallo G."/>
        </authorList>
    </citation>
    <scope>NUCLEOTIDE SEQUENCE [LARGE SCALE GENOMIC DNA]</scope>
    <source>
        <strain evidence="5 6">LG61</strain>
    </source>
</reference>
<dbReference type="SUPFAM" id="SSF48179">
    <property type="entry name" value="6-phosphogluconate dehydrogenase C-terminal domain-like"/>
    <property type="match status" value="1"/>
</dbReference>
<gene>
    <name evidence="5" type="ORF">C3928_04835</name>
</gene>
<dbReference type="Pfam" id="PF03721">
    <property type="entry name" value="UDPG_MGDP_dh_N"/>
    <property type="match status" value="1"/>
</dbReference>
<dbReference type="NCBIfam" id="TIGR03026">
    <property type="entry name" value="NDP-sugDHase"/>
    <property type="match status" value="1"/>
</dbReference>
<dbReference type="InterPro" id="IPR001732">
    <property type="entry name" value="UDP-Glc/GDP-Man_DH_N"/>
</dbReference>
<evidence type="ECO:0000313" key="6">
    <source>
        <dbReference type="Proteomes" id="UP000239239"/>
    </source>
</evidence>
<evidence type="ECO:0000256" key="2">
    <source>
        <dbReference type="ARBA" id="ARBA00023002"/>
    </source>
</evidence>
<name>A0A2S6F1T3_LEGPN</name>
<dbReference type="GO" id="GO:0016628">
    <property type="term" value="F:oxidoreductase activity, acting on the CH-CH group of donors, NAD or NADP as acceptor"/>
    <property type="evidence" value="ECO:0007669"/>
    <property type="project" value="InterPro"/>
</dbReference>
<accession>A0A2S6F1T3</accession>
<dbReference type="Proteomes" id="UP000239239">
    <property type="component" value="Unassembled WGS sequence"/>
</dbReference>
<evidence type="ECO:0000256" key="4">
    <source>
        <dbReference type="PIRNR" id="PIRNR000124"/>
    </source>
</evidence>
<dbReference type="InterPro" id="IPR028359">
    <property type="entry name" value="UDP_ManNAc/GlcNAc_DH"/>
</dbReference>
<evidence type="ECO:0000313" key="5">
    <source>
        <dbReference type="EMBL" id="PPK31365.1"/>
    </source>
</evidence>
<dbReference type="EMBL" id="PQWY01000010">
    <property type="protein sequence ID" value="PPK31365.1"/>
    <property type="molecule type" value="Genomic_DNA"/>
</dbReference>
<dbReference type="InterPro" id="IPR008927">
    <property type="entry name" value="6-PGluconate_DH-like_C_sf"/>
</dbReference>
<dbReference type="GO" id="GO:0051287">
    <property type="term" value="F:NAD binding"/>
    <property type="evidence" value="ECO:0007669"/>
    <property type="project" value="InterPro"/>
</dbReference>
<dbReference type="OrthoDB" id="9803238at2"/>
<dbReference type="SMART" id="SM00984">
    <property type="entry name" value="UDPG_MGDP_dh_C"/>
    <property type="match status" value="1"/>
</dbReference>
<dbReference type="Pfam" id="PF03720">
    <property type="entry name" value="UDPG_MGDP_dh_C"/>
    <property type="match status" value="1"/>
</dbReference>
<dbReference type="AlphaFoldDB" id="A0A2S6F1T3"/>
<dbReference type="PANTHER" id="PTHR43491">
    <property type="entry name" value="UDP-N-ACETYL-D-MANNOSAMINE DEHYDROGENASE"/>
    <property type="match status" value="1"/>
</dbReference>
<dbReference type="SUPFAM" id="SSF52413">
    <property type="entry name" value="UDP-glucose/GDP-mannose dehydrogenase C-terminal domain"/>
    <property type="match status" value="1"/>
</dbReference>
<dbReference type="SUPFAM" id="SSF51735">
    <property type="entry name" value="NAD(P)-binding Rossmann-fold domains"/>
    <property type="match status" value="1"/>
</dbReference>
<dbReference type="PIRSF" id="PIRSF500136">
    <property type="entry name" value="UDP_ManNAc_DH"/>
    <property type="match status" value="1"/>
</dbReference>
<dbReference type="InterPro" id="IPR036291">
    <property type="entry name" value="NAD(P)-bd_dom_sf"/>
</dbReference>
<dbReference type="InterPro" id="IPR017476">
    <property type="entry name" value="UDP-Glc/GDP-Man"/>
</dbReference>
<dbReference type="PANTHER" id="PTHR43491:SF2">
    <property type="entry name" value="UDP-N-ACETYL-D-MANNOSAMINE DEHYDROGENASE"/>
    <property type="match status" value="1"/>
</dbReference>
<dbReference type="PIRSF" id="PIRSF000124">
    <property type="entry name" value="UDPglc_GDPman_dh"/>
    <property type="match status" value="1"/>
</dbReference>
<proteinExistence type="inferred from homology"/>
<dbReference type="Pfam" id="PF00984">
    <property type="entry name" value="UDPG_MGDP_dh"/>
    <property type="match status" value="1"/>
</dbReference>
<dbReference type="GO" id="GO:0016616">
    <property type="term" value="F:oxidoreductase activity, acting on the CH-OH group of donors, NAD or NADP as acceptor"/>
    <property type="evidence" value="ECO:0007669"/>
    <property type="project" value="InterPro"/>
</dbReference>
<organism evidence="5 6">
    <name type="scientific">Legionella pneumophila</name>
    <dbReference type="NCBI Taxonomy" id="446"/>
    <lineage>
        <taxon>Bacteria</taxon>
        <taxon>Pseudomonadati</taxon>
        <taxon>Pseudomonadota</taxon>
        <taxon>Gammaproteobacteria</taxon>
        <taxon>Legionellales</taxon>
        <taxon>Legionellaceae</taxon>
        <taxon>Legionella</taxon>
    </lineage>
</organism>
<dbReference type="InterPro" id="IPR014027">
    <property type="entry name" value="UDP-Glc/GDP-Man_DH_C"/>
</dbReference>
<evidence type="ECO:0000256" key="1">
    <source>
        <dbReference type="ARBA" id="ARBA00006601"/>
    </source>
</evidence>
<dbReference type="InterPro" id="IPR014026">
    <property type="entry name" value="UDP-Glc/GDP-Man_DH_dimer"/>
</dbReference>
<protein>
    <submittedName>
        <fullName evidence="5">Nucleotide sugar dehydrogenase</fullName>
    </submittedName>
</protein>
<keyword evidence="2" id="KW-0560">Oxidoreductase</keyword>
<comment type="similarity">
    <text evidence="1 4">Belongs to the UDP-glucose/GDP-mannose dehydrogenase family.</text>
</comment>
<keyword evidence="3" id="KW-0520">NAD</keyword>
<dbReference type="Gene3D" id="3.40.50.720">
    <property type="entry name" value="NAD(P)-binding Rossmann-like Domain"/>
    <property type="match status" value="2"/>
</dbReference>
<evidence type="ECO:0000256" key="3">
    <source>
        <dbReference type="ARBA" id="ARBA00023027"/>
    </source>
</evidence>
<comment type="caution">
    <text evidence="5">The sequence shown here is derived from an EMBL/GenBank/DDBJ whole genome shotgun (WGS) entry which is preliminary data.</text>
</comment>
<dbReference type="GO" id="GO:0000271">
    <property type="term" value="P:polysaccharide biosynthetic process"/>
    <property type="evidence" value="ECO:0007669"/>
    <property type="project" value="InterPro"/>
</dbReference>
<dbReference type="RefSeq" id="WP_027227544.1">
    <property type="nucleotide sequence ID" value="NZ_JADRPP010000003.1"/>
</dbReference>